<sequence>MRTALLVMLLIAAPAAAVDRVELRIGRVDASGWQLRDVAADWHRDGRVRLQTRAQGQALPHPLHAELDCVRLRTDDGVRCGALRLRASLDGATLETTGAAHVATADRWQLTLQQARLRLQHDSEDGRLAAENLQLGLSGDIDRRDGETRLQVQAQSLGGQAYVEPWFVDLDTQPLALEAALSLSGTDALQIGRLQLRLPGAATVAASGELRLSDWTRRHRLQVDVDIADTAPLVPYAQAALATTRLRGLQADGALRLAATVDNGRLVQADATLDDLSVTAPDLAAGFDGLDGRIAWTDAGTARASRLAWRSGQIGRIPVGAAQWRFETAGRRFALREPVDVPLLDGSLAIERLALSGLGSEALQADFAARLRPIGLAGLCRALGWPEFAGTLSGSVPGLQLRDGRLFLDGALSASAFDGEIRVSDLRIIEPFGVLPRVAADVHLRRLDLAALTGAFDFGRITGRLDGDIDGLRLIGWEPVAMDAHLYSTPGDRSRKRISQRAIDNISAVGGGPTGLLSRGVMRFFDDFAYRRIGWRCVLDNGICRMDGIRPSDEGDGYVLVQGWGLPRIDVVGYSRRVSWPVFMSQLRSIGRTGPARIDGS</sequence>
<evidence type="ECO:0000313" key="3">
    <source>
        <dbReference type="Proteomes" id="UP000248330"/>
    </source>
</evidence>
<evidence type="ECO:0000313" key="2">
    <source>
        <dbReference type="EMBL" id="PXV65263.1"/>
    </source>
</evidence>
<keyword evidence="3" id="KW-1185">Reference proteome</keyword>
<feature type="signal peptide" evidence="1">
    <location>
        <begin position="1"/>
        <end position="17"/>
    </location>
</feature>
<keyword evidence="1" id="KW-0732">Signal</keyword>
<protein>
    <recommendedName>
        <fullName evidence="4">Dicarboxylate transport</fullName>
    </recommendedName>
</protein>
<evidence type="ECO:0000256" key="1">
    <source>
        <dbReference type="SAM" id="SignalP"/>
    </source>
</evidence>
<reference evidence="2 3" key="1">
    <citation type="submission" date="2018-04" db="EMBL/GenBank/DDBJ databases">
        <title>Genomic Encyclopedia of Type Strains, Phase IV (KMG-IV): sequencing the most valuable type-strain genomes for metagenomic binning, comparative biology and taxonomic classification.</title>
        <authorList>
            <person name="Goeker M."/>
        </authorList>
    </citation>
    <scope>NUCLEOTIDE SEQUENCE [LARGE SCALE GENOMIC DNA]</scope>
    <source>
        <strain evidence="2 3">DSM 104150</strain>
    </source>
</reference>
<dbReference type="Proteomes" id="UP000248330">
    <property type="component" value="Unassembled WGS sequence"/>
</dbReference>
<comment type="caution">
    <text evidence="2">The sequence shown here is derived from an EMBL/GenBank/DDBJ whole genome shotgun (WGS) entry which is preliminary data.</text>
</comment>
<dbReference type="AlphaFoldDB" id="A0A318E7T8"/>
<organism evidence="2 3">
    <name type="scientific">Sinimarinibacterium flocculans</name>
    <dbReference type="NCBI Taxonomy" id="985250"/>
    <lineage>
        <taxon>Bacteria</taxon>
        <taxon>Pseudomonadati</taxon>
        <taxon>Pseudomonadota</taxon>
        <taxon>Gammaproteobacteria</taxon>
        <taxon>Nevskiales</taxon>
        <taxon>Nevskiaceae</taxon>
        <taxon>Sinimarinibacterium</taxon>
    </lineage>
</organism>
<name>A0A318E7T8_9GAMM</name>
<feature type="chain" id="PRO_5016363916" description="Dicarboxylate transport" evidence="1">
    <location>
        <begin position="18"/>
        <end position="601"/>
    </location>
</feature>
<dbReference type="EMBL" id="QICN01000010">
    <property type="protein sequence ID" value="PXV65263.1"/>
    <property type="molecule type" value="Genomic_DNA"/>
</dbReference>
<dbReference type="RefSeq" id="WP_170124070.1">
    <property type="nucleotide sequence ID" value="NZ_CAWNXA010000010.1"/>
</dbReference>
<evidence type="ECO:0008006" key="4">
    <source>
        <dbReference type="Google" id="ProtNLM"/>
    </source>
</evidence>
<gene>
    <name evidence="2" type="ORF">C8D93_11081</name>
</gene>
<proteinExistence type="predicted"/>
<accession>A0A318E7T8</accession>